<dbReference type="EMBL" id="MU620930">
    <property type="protein sequence ID" value="KAI8578390.1"/>
    <property type="molecule type" value="Genomic_DNA"/>
</dbReference>
<comment type="caution">
    <text evidence="2">The sequence shown here is derived from an EMBL/GenBank/DDBJ whole genome shotgun (WGS) entry which is preliminary data.</text>
</comment>
<feature type="chain" id="PRO_5042198552" evidence="1">
    <location>
        <begin position="23"/>
        <end position="190"/>
    </location>
</feature>
<evidence type="ECO:0000256" key="1">
    <source>
        <dbReference type="SAM" id="SignalP"/>
    </source>
</evidence>
<dbReference type="GeneID" id="75915445"/>
<feature type="signal peptide" evidence="1">
    <location>
        <begin position="1"/>
        <end position="22"/>
    </location>
</feature>
<accession>A0AAD5E8P7</accession>
<gene>
    <name evidence="2" type="ORF">K450DRAFT_247667</name>
</gene>
<evidence type="ECO:0000313" key="3">
    <source>
        <dbReference type="Proteomes" id="UP001206595"/>
    </source>
</evidence>
<keyword evidence="1" id="KW-0732">Signal</keyword>
<reference evidence="2" key="1">
    <citation type="submission" date="2021-06" db="EMBL/GenBank/DDBJ databases">
        <authorList>
            <consortium name="DOE Joint Genome Institute"/>
            <person name="Mondo S.J."/>
            <person name="Amses K.R."/>
            <person name="Simmons D.R."/>
            <person name="Longcore J.E."/>
            <person name="Seto K."/>
            <person name="Alves G.H."/>
            <person name="Bonds A.E."/>
            <person name="Quandt C.A."/>
            <person name="Davis W.J."/>
            <person name="Chang Y."/>
            <person name="Letcher P.M."/>
            <person name="Powell M.J."/>
            <person name="Kuo A."/>
            <person name="Labutti K."/>
            <person name="Pangilinan J."/>
            <person name="Andreopoulos W."/>
            <person name="Tritt A."/>
            <person name="Riley R."/>
            <person name="Hundley H."/>
            <person name="Johnson J."/>
            <person name="Lipzen A."/>
            <person name="Barry K."/>
            <person name="Berbee M.L."/>
            <person name="Buchler N.E."/>
            <person name="Grigoriev I.V."/>
            <person name="Spatafora J.W."/>
            <person name="Stajich J.E."/>
            <person name="James T.Y."/>
        </authorList>
    </citation>
    <scope>NUCLEOTIDE SEQUENCE</scope>
    <source>
        <strain evidence="2">AG</strain>
    </source>
</reference>
<reference evidence="2" key="2">
    <citation type="journal article" date="2022" name="Proc. Natl. Acad. Sci. U.S.A.">
        <title>Diploid-dominant life cycles characterize the early evolution of Fungi.</title>
        <authorList>
            <person name="Amses K.R."/>
            <person name="Simmons D.R."/>
            <person name="Longcore J.E."/>
            <person name="Mondo S.J."/>
            <person name="Seto K."/>
            <person name="Jeronimo G.H."/>
            <person name="Bonds A.E."/>
            <person name="Quandt C.A."/>
            <person name="Davis W.J."/>
            <person name="Chang Y."/>
            <person name="Federici B.A."/>
            <person name="Kuo A."/>
            <person name="LaButti K."/>
            <person name="Pangilinan J."/>
            <person name="Andreopoulos W."/>
            <person name="Tritt A."/>
            <person name="Riley R."/>
            <person name="Hundley H."/>
            <person name="Johnson J."/>
            <person name="Lipzen A."/>
            <person name="Barry K."/>
            <person name="Lang B.F."/>
            <person name="Cuomo C.A."/>
            <person name="Buchler N.E."/>
            <person name="Grigoriev I.V."/>
            <person name="Spatafora J.W."/>
            <person name="Stajich J.E."/>
            <person name="James T.Y."/>
        </authorList>
    </citation>
    <scope>NUCLEOTIDE SEQUENCE</scope>
    <source>
        <strain evidence="2">AG</strain>
    </source>
</reference>
<protein>
    <submittedName>
        <fullName evidence="2">Uncharacterized protein</fullName>
    </submittedName>
</protein>
<dbReference type="AlphaFoldDB" id="A0AAD5E8P7"/>
<organism evidence="2 3">
    <name type="scientific">Umbelopsis ramanniana AG</name>
    <dbReference type="NCBI Taxonomy" id="1314678"/>
    <lineage>
        <taxon>Eukaryota</taxon>
        <taxon>Fungi</taxon>
        <taxon>Fungi incertae sedis</taxon>
        <taxon>Mucoromycota</taxon>
        <taxon>Mucoromycotina</taxon>
        <taxon>Umbelopsidomycetes</taxon>
        <taxon>Umbelopsidales</taxon>
        <taxon>Umbelopsidaceae</taxon>
        <taxon>Umbelopsis</taxon>
    </lineage>
</organism>
<dbReference type="RefSeq" id="XP_051443394.1">
    <property type="nucleotide sequence ID" value="XM_051590101.1"/>
</dbReference>
<evidence type="ECO:0000313" key="2">
    <source>
        <dbReference type="EMBL" id="KAI8578390.1"/>
    </source>
</evidence>
<sequence length="190" mass="20385">MALAVWASIHLSWSSCLLVVQAYQISVATTTNESANAHRYSYMNGKDAGLVAKIAAGAGGGVAGSDGPDVGPNGFGDFAASGEPEPDHAGHHHHRGGGGLSAIPCVQMFAGVRSLRRQRGGRRQRGSPGNQASVNAFDFGCWSNCLEFWTKGQEGALKDVNWYALYDVDEIRRKPYRMNPNGDDDEEFQV</sequence>
<dbReference type="Proteomes" id="UP001206595">
    <property type="component" value="Unassembled WGS sequence"/>
</dbReference>
<keyword evidence="3" id="KW-1185">Reference proteome</keyword>
<proteinExistence type="predicted"/>
<name>A0AAD5E8P7_UMBRA</name>